<gene>
    <name evidence="2" type="ORF">HNP89_001470</name>
    <name evidence="3" type="ORF">HNP96_001350</name>
    <name evidence="1" type="ORF">MMJJ_04920</name>
</gene>
<evidence type="ECO:0000313" key="5">
    <source>
        <dbReference type="Proteomes" id="UP000522365"/>
    </source>
</evidence>
<evidence type="ECO:0000313" key="3">
    <source>
        <dbReference type="EMBL" id="MBB6497309.1"/>
    </source>
</evidence>
<accession>A0A2L1C9B9</accession>
<evidence type="ECO:0000313" key="2">
    <source>
        <dbReference type="EMBL" id="MBA2853494.1"/>
    </source>
</evidence>
<reference evidence="3 6" key="3">
    <citation type="submission" date="2020-08" db="EMBL/GenBank/DDBJ databases">
        <title>Genomic Encyclopedia of Type Strains, Phase IV (KMG-V): Genome sequencing to study the core and pangenomes of soil and plant-associated prokaryotes.</title>
        <authorList>
            <person name="Whitman W."/>
        </authorList>
    </citation>
    <scope>NUCLEOTIDE SEQUENCE [LARGE SCALE GENOMIC DNA]</scope>
    <source>
        <strain evidence="3 6">D1</strain>
        <strain evidence="2 5">S1</strain>
    </source>
</reference>
<dbReference type="GeneID" id="36101584"/>
<dbReference type="RefSeq" id="WP_104837528.1">
    <property type="nucleotide sequence ID" value="NZ_CP026606.1"/>
</dbReference>
<evidence type="ECO:0000313" key="4">
    <source>
        <dbReference type="Proteomes" id="UP000239462"/>
    </source>
</evidence>
<dbReference type="Proteomes" id="UP000522365">
    <property type="component" value="Unassembled WGS sequence"/>
</dbReference>
<dbReference type="AlphaFoldDB" id="A0A2L1C9B9"/>
<dbReference type="EMBL" id="JACDUK010000003">
    <property type="protein sequence ID" value="MBA2853494.1"/>
    <property type="molecule type" value="Genomic_DNA"/>
</dbReference>
<reference evidence="4" key="1">
    <citation type="journal article" date="2018" name="Genome Announc.">
        <title>Complete Genome Sequence of the Methanococcus maripaludis Type Strain JJ (DSM 2067), a Model for Selenoprotein Synthesis in Archaea.</title>
        <authorList>
            <person name="Poehlein A."/>
            <person name="Heym D."/>
            <person name="Quitzke V."/>
            <person name="Fersch J."/>
            <person name="Daniel R."/>
            <person name="Rother M."/>
        </authorList>
    </citation>
    <scope>NUCLEOTIDE SEQUENCE [LARGE SCALE GENOMIC DNA]</scope>
    <source>
        <strain evidence="4">DSM 2067</strain>
    </source>
</reference>
<organism evidence="1 4">
    <name type="scientific">Methanococcus maripaludis</name>
    <name type="common">Methanococcus deltae</name>
    <dbReference type="NCBI Taxonomy" id="39152"/>
    <lineage>
        <taxon>Archaea</taxon>
        <taxon>Methanobacteriati</taxon>
        <taxon>Methanobacteriota</taxon>
        <taxon>Methanomada group</taxon>
        <taxon>Methanococci</taxon>
        <taxon>Methanococcales</taxon>
        <taxon>Methanococcaceae</taxon>
        <taxon>Methanococcus</taxon>
    </lineage>
</organism>
<dbReference type="Proteomes" id="UP000239462">
    <property type="component" value="Chromosome"/>
</dbReference>
<name>A0A2L1C9B9_METMI</name>
<dbReference type="EMBL" id="JACHED010000002">
    <property type="protein sequence ID" value="MBB6497309.1"/>
    <property type="molecule type" value="Genomic_DNA"/>
</dbReference>
<evidence type="ECO:0000313" key="1">
    <source>
        <dbReference type="EMBL" id="AVB75909.1"/>
    </source>
</evidence>
<evidence type="ECO:0000313" key="6">
    <source>
        <dbReference type="Proteomes" id="UP000590564"/>
    </source>
</evidence>
<sequence>MKFHYIIKKGAIPESYGVASGKNELLRILKLVKDEKCKLKVLSRPEFLKIKRKIDMKTNRKRDRMFKIERIDYLNA</sequence>
<protein>
    <submittedName>
        <fullName evidence="1">Uncharacterized protein</fullName>
    </submittedName>
</protein>
<dbReference type="Proteomes" id="UP000590564">
    <property type="component" value="Unassembled WGS sequence"/>
</dbReference>
<proteinExistence type="predicted"/>
<dbReference type="EMBL" id="CP026606">
    <property type="protein sequence ID" value="AVB75909.1"/>
    <property type="molecule type" value="Genomic_DNA"/>
</dbReference>
<dbReference type="KEGG" id="mmad:MMJJ_04920"/>
<reference evidence="1" key="2">
    <citation type="submission" date="2018-02" db="EMBL/GenBank/DDBJ databases">
        <title>Complete genome sequence of the Methanococcus maripaludis type strain JJ (DSM 2067), a model for selenoprotein synthesis in Archaea.</title>
        <authorList>
            <person name="Poehlein A."/>
            <person name="Heym D."/>
            <person name="Quitzke V."/>
            <person name="Fersch J."/>
            <person name="Daniel R."/>
            <person name="Rother M."/>
        </authorList>
    </citation>
    <scope>NUCLEOTIDE SEQUENCE [LARGE SCALE GENOMIC DNA]</scope>
    <source>
        <strain evidence="1">DSM 2067</strain>
    </source>
</reference>